<reference evidence="1" key="1">
    <citation type="submission" date="2022-07" db="EMBL/GenBank/DDBJ databases">
        <title>Pseudomonas agronomica sp. nov.: a novel bacterium with biotechnological application in the synthesis of biofertilizers from valorized agricultural residues.</title>
        <authorList>
            <person name="Robas M."/>
            <person name="Fernandez V.M."/>
            <person name="Luna L."/>
            <person name="Provanza A."/>
            <person name="Jimenez P.A."/>
        </authorList>
    </citation>
    <scope>NUCLEOTIDE SEQUENCE</scope>
    <source>
        <strain evidence="1">SAICEU22T</strain>
    </source>
</reference>
<organism evidence="1 2">
    <name type="scientific">Pseudomonas agronomica</name>
    <dbReference type="NCBI Taxonomy" id="2979328"/>
    <lineage>
        <taxon>Bacteria</taxon>
        <taxon>Pseudomonadati</taxon>
        <taxon>Pseudomonadota</taxon>
        <taxon>Gammaproteobacteria</taxon>
        <taxon>Pseudomonadales</taxon>
        <taxon>Pseudomonadaceae</taxon>
        <taxon>Pseudomonas</taxon>
    </lineage>
</organism>
<protein>
    <submittedName>
        <fullName evidence="1">Uncharacterized protein</fullName>
    </submittedName>
</protein>
<gene>
    <name evidence="1" type="ORF">OC610_14365</name>
</gene>
<proteinExistence type="predicted"/>
<name>A0ABT3F921_9PSED</name>
<dbReference type="EMBL" id="JAOSHO010000177">
    <property type="protein sequence ID" value="MCW1245599.1"/>
    <property type="molecule type" value="Genomic_DNA"/>
</dbReference>
<keyword evidence="2" id="KW-1185">Reference proteome</keyword>
<feature type="non-terminal residue" evidence="1">
    <location>
        <position position="40"/>
    </location>
</feature>
<evidence type="ECO:0000313" key="2">
    <source>
        <dbReference type="Proteomes" id="UP001061999"/>
    </source>
</evidence>
<comment type="caution">
    <text evidence="1">The sequence shown here is derived from an EMBL/GenBank/DDBJ whole genome shotgun (WGS) entry which is preliminary data.</text>
</comment>
<dbReference type="Proteomes" id="UP001061999">
    <property type="component" value="Unassembled WGS sequence"/>
</dbReference>
<accession>A0ABT3F921</accession>
<evidence type="ECO:0000313" key="1">
    <source>
        <dbReference type="EMBL" id="MCW1245599.1"/>
    </source>
</evidence>
<dbReference type="RefSeq" id="WP_264428573.1">
    <property type="nucleotide sequence ID" value="NZ_JAOSHO010000177.1"/>
</dbReference>
<sequence>MISTVPAIVILGQGSLATARRIQQCYPDALIHGLAGRVEG</sequence>